<protein>
    <submittedName>
        <fullName evidence="9">Uncharacterized protein</fullName>
    </submittedName>
</protein>
<dbReference type="GO" id="GO:0005085">
    <property type="term" value="F:guanyl-nucleotide exchange factor activity"/>
    <property type="evidence" value="ECO:0007669"/>
    <property type="project" value="UniProtKB-KW"/>
</dbReference>
<keyword evidence="1 2" id="KW-0344">Guanine-nucleotide releasing factor</keyword>
<feature type="domain" description="DH" evidence="6">
    <location>
        <begin position="32"/>
        <end position="227"/>
    </location>
</feature>
<feature type="domain" description="N-terminal Ras-GEF" evidence="7">
    <location>
        <begin position="453"/>
        <end position="623"/>
    </location>
</feature>
<dbReference type="PROSITE" id="PS50010">
    <property type="entry name" value="DH_2"/>
    <property type="match status" value="1"/>
</dbReference>
<dbReference type="Pfam" id="PF00617">
    <property type="entry name" value="RasGEF"/>
    <property type="match status" value="1"/>
</dbReference>
<dbReference type="InterPro" id="IPR008937">
    <property type="entry name" value="Ras-like_GEF"/>
</dbReference>
<dbReference type="AlphaFoldDB" id="A0A914XJL6"/>
<dbReference type="InterPro" id="IPR023578">
    <property type="entry name" value="Ras_GEF_dom_sf"/>
</dbReference>
<dbReference type="PROSITE" id="PS50212">
    <property type="entry name" value="RASGEF_NTER"/>
    <property type="match status" value="1"/>
</dbReference>
<dbReference type="GO" id="GO:0005886">
    <property type="term" value="C:plasma membrane"/>
    <property type="evidence" value="ECO:0007669"/>
    <property type="project" value="TreeGrafter"/>
</dbReference>
<evidence type="ECO:0000313" key="9">
    <source>
        <dbReference type="WBParaSite" id="PSAMB.scaffold8393size10010.g31349.t1"/>
    </source>
</evidence>
<evidence type="ECO:0000259" key="5">
    <source>
        <dbReference type="PROSITE" id="PS50009"/>
    </source>
</evidence>
<dbReference type="SMART" id="SM00233">
    <property type="entry name" value="PH"/>
    <property type="match status" value="1"/>
</dbReference>
<organism evidence="8 9">
    <name type="scientific">Plectus sambesii</name>
    <dbReference type="NCBI Taxonomy" id="2011161"/>
    <lineage>
        <taxon>Eukaryota</taxon>
        <taxon>Metazoa</taxon>
        <taxon>Ecdysozoa</taxon>
        <taxon>Nematoda</taxon>
        <taxon>Chromadorea</taxon>
        <taxon>Plectida</taxon>
        <taxon>Plectina</taxon>
        <taxon>Plectoidea</taxon>
        <taxon>Plectidae</taxon>
        <taxon>Plectus</taxon>
    </lineage>
</organism>
<dbReference type="PROSITE" id="PS50003">
    <property type="entry name" value="PH_DOMAIN"/>
    <property type="match status" value="1"/>
</dbReference>
<evidence type="ECO:0000313" key="8">
    <source>
        <dbReference type="Proteomes" id="UP000887566"/>
    </source>
</evidence>
<dbReference type="SMART" id="SM00229">
    <property type="entry name" value="RasGEFN"/>
    <property type="match status" value="1"/>
</dbReference>
<dbReference type="Pfam" id="PF00621">
    <property type="entry name" value="RhoGEF"/>
    <property type="match status" value="1"/>
</dbReference>
<dbReference type="InterPro" id="IPR035899">
    <property type="entry name" value="DBL_dom_sf"/>
</dbReference>
<dbReference type="Pfam" id="PF22697">
    <property type="entry name" value="SOS1_NGEF_PH"/>
    <property type="match status" value="1"/>
</dbReference>
<dbReference type="Gene3D" id="6.10.250.3060">
    <property type="match status" value="1"/>
</dbReference>
<dbReference type="InterPro" id="IPR055251">
    <property type="entry name" value="SOS1_NGEF_PH"/>
</dbReference>
<feature type="region of interest" description="Disordered" evidence="3">
    <location>
        <begin position="1"/>
        <end position="26"/>
    </location>
</feature>
<dbReference type="InterPro" id="IPR036964">
    <property type="entry name" value="RASGEF_cat_dom_sf"/>
</dbReference>
<dbReference type="GO" id="GO:0007265">
    <property type="term" value="P:Ras protein signal transduction"/>
    <property type="evidence" value="ECO:0007669"/>
    <property type="project" value="TreeGrafter"/>
</dbReference>
<dbReference type="Pfam" id="PF00618">
    <property type="entry name" value="RasGEF_N"/>
    <property type="match status" value="1"/>
</dbReference>
<feature type="domain" description="PH" evidence="4">
    <location>
        <begin position="278"/>
        <end position="403"/>
    </location>
</feature>
<name>A0A914XJL6_9BILA</name>
<dbReference type="SUPFAM" id="SSF50729">
    <property type="entry name" value="PH domain-like"/>
    <property type="match status" value="1"/>
</dbReference>
<accession>A0A914XJL6</accession>
<dbReference type="InterPro" id="IPR011993">
    <property type="entry name" value="PH-like_dom_sf"/>
</dbReference>
<reference evidence="9" key="1">
    <citation type="submission" date="2022-11" db="UniProtKB">
        <authorList>
            <consortium name="WormBaseParasite"/>
        </authorList>
    </citation>
    <scope>IDENTIFICATION</scope>
</reference>
<keyword evidence="8" id="KW-1185">Reference proteome</keyword>
<evidence type="ECO:0000259" key="7">
    <source>
        <dbReference type="PROSITE" id="PS50212"/>
    </source>
</evidence>
<dbReference type="InterPro" id="IPR001849">
    <property type="entry name" value="PH_domain"/>
</dbReference>
<evidence type="ECO:0000259" key="6">
    <source>
        <dbReference type="PROSITE" id="PS50010"/>
    </source>
</evidence>
<dbReference type="InterPro" id="IPR000651">
    <property type="entry name" value="Ras-like_Gua-exchang_fac_N"/>
</dbReference>
<evidence type="ECO:0000256" key="2">
    <source>
        <dbReference type="PROSITE-ProRule" id="PRU00168"/>
    </source>
</evidence>
<dbReference type="PANTHER" id="PTHR23113:SF363">
    <property type="entry name" value="PROTEIN SON OF SEVENLESS"/>
    <property type="match status" value="1"/>
</dbReference>
<dbReference type="PROSITE" id="PS50009">
    <property type="entry name" value="RASGEF_CAT"/>
    <property type="match status" value="1"/>
</dbReference>
<dbReference type="SUPFAM" id="SSF48366">
    <property type="entry name" value="Ras GEF"/>
    <property type="match status" value="1"/>
</dbReference>
<dbReference type="Proteomes" id="UP000887566">
    <property type="component" value="Unplaced"/>
</dbReference>
<evidence type="ECO:0000259" key="4">
    <source>
        <dbReference type="PROSITE" id="PS50003"/>
    </source>
</evidence>
<dbReference type="SUPFAM" id="SSF48065">
    <property type="entry name" value="DBL homology domain (DH-domain)"/>
    <property type="match status" value="1"/>
</dbReference>
<dbReference type="PANTHER" id="PTHR23113">
    <property type="entry name" value="GUANINE NUCLEOTIDE EXCHANGE FACTOR"/>
    <property type="match status" value="1"/>
</dbReference>
<dbReference type="SMART" id="SM00325">
    <property type="entry name" value="RhoGEF"/>
    <property type="match status" value="1"/>
</dbReference>
<evidence type="ECO:0000256" key="3">
    <source>
        <dbReference type="SAM" id="MobiDB-lite"/>
    </source>
</evidence>
<dbReference type="WBParaSite" id="PSAMB.scaffold8393size10010.g31349.t1">
    <property type="protein sequence ID" value="PSAMB.scaffold8393size10010.g31349.t1"/>
    <property type="gene ID" value="PSAMB.scaffold8393size10010.g31349"/>
</dbReference>
<dbReference type="InterPro" id="IPR001895">
    <property type="entry name" value="RASGEF_cat_dom"/>
</dbReference>
<feature type="domain" description="Ras-GEF" evidence="5">
    <location>
        <begin position="672"/>
        <end position="772"/>
    </location>
</feature>
<dbReference type="Gene3D" id="1.20.870.10">
    <property type="entry name" value="Son of sevenless (SoS) protein Chain: S domain 1"/>
    <property type="match status" value="1"/>
</dbReference>
<dbReference type="Gene3D" id="1.20.900.10">
    <property type="entry name" value="Dbl homology (DH) domain"/>
    <property type="match status" value="1"/>
</dbReference>
<dbReference type="CDD" id="cd06224">
    <property type="entry name" value="REM"/>
    <property type="match status" value="1"/>
</dbReference>
<dbReference type="Gene3D" id="2.30.29.30">
    <property type="entry name" value="Pleckstrin-homology domain (PH domain)/Phosphotyrosine-binding domain (PTB)"/>
    <property type="match status" value="1"/>
</dbReference>
<proteinExistence type="predicted"/>
<dbReference type="InterPro" id="IPR000219">
    <property type="entry name" value="DH_dom"/>
</dbReference>
<sequence>MLYNDEGEHPTYAMGVPENGDEGTKQKAPELTYEKASRDLIHEESQYLREINLLVHVFKRDFELALGNDGKEYVEKLFGNIVEIHELTVSLLRSLEDAVEMSDNPCMGSCFWALAEGQEFDVYHTYVEEFCRQSTSDVIERLLELRKSKSDVSSRAGRSQQASHTNAFRLAVKYVLPTLLQAPVFHCYRYMDYLTTFRRMADNEADIDDLIGSQNYFDNLKAKLDLSCNAQLKRQIISEQNQRGQPETQRSNQLRRLQEIQKTIEGWEGNEIGFTCSEFIRDGSLMKLRPKQGALGAADTLRKGRGTSFTERHVFLFDHLIVLCKLTHRPKERNEFKFKFKEKLPIRKTEIFDLDENDDLKNAFEICYTPPPSKCEPQTVWTLCCKHAEVKQSWMSALVMLQTRSMLDRMLDVYLKEEEKRIPLVLPTQEQYRFAEPDTDENIFFEDYTSSSGIPVVKNGTVVKLVERLTYHLYADNKYVATFLTTFRSFCSPDELLNLLIERFHVPTPMALMSSHSPQINGGSMLGGYNTVQSPSLSHHNFDLISSRYEQNSPSFQRFRKEYMRPIQLRVLYVIRQWVNNHWYDFERDPDLLVKLEGFIKPIQSNLHKKFIQIILTCIDRRRRNTAISEDSDRSTVPRPNNVSDFGPKPLTPVWHTARRGDVASYDLLTLHPLEIGRQVTLLQSDLYRAVKPIELVGAAWTKHDKDIRSPQLLKLTHHSTMLTYWIARAIVETASMEERVAMFSRVLEVMSVFEELNNFTGLVAFYSALNS</sequence>
<dbReference type="Gene3D" id="1.10.840.10">
    <property type="entry name" value="Ras guanine-nucleotide exchange factors catalytic domain"/>
    <property type="match status" value="1"/>
</dbReference>
<evidence type="ECO:0000256" key="1">
    <source>
        <dbReference type="ARBA" id="ARBA00022658"/>
    </source>
</evidence>